<dbReference type="GO" id="GO:0005930">
    <property type="term" value="C:axoneme"/>
    <property type="evidence" value="ECO:0007669"/>
    <property type="project" value="UniProtKB-SubCell"/>
</dbReference>
<comment type="similarity">
    <text evidence="10">Belongs to the CFAP43 family.</text>
</comment>
<dbReference type="SUPFAM" id="SSF48452">
    <property type="entry name" value="TPR-like"/>
    <property type="match status" value="2"/>
</dbReference>
<dbReference type="InterPro" id="IPR011047">
    <property type="entry name" value="Quinoprotein_ADH-like_sf"/>
</dbReference>
<dbReference type="GO" id="GO:0009615">
    <property type="term" value="P:response to virus"/>
    <property type="evidence" value="ECO:0007669"/>
    <property type="project" value="UniProtKB-ARBA"/>
</dbReference>
<feature type="compositionally biased region" description="Polar residues" evidence="14">
    <location>
        <begin position="1608"/>
        <end position="1618"/>
    </location>
</feature>
<dbReference type="GO" id="GO:0045087">
    <property type="term" value="P:innate immune response"/>
    <property type="evidence" value="ECO:0007669"/>
    <property type="project" value="UniProtKB-KW"/>
</dbReference>
<keyword evidence="16" id="KW-0282">Flagellum</keyword>
<feature type="coiled-coil region" evidence="13">
    <location>
        <begin position="1443"/>
        <end position="1481"/>
    </location>
</feature>
<evidence type="ECO:0000256" key="9">
    <source>
        <dbReference type="ARBA" id="ARBA00023273"/>
    </source>
</evidence>
<dbReference type="InterPro" id="IPR011990">
    <property type="entry name" value="TPR-like_helical_dom_sf"/>
</dbReference>
<reference evidence="16" key="1">
    <citation type="submission" date="2025-08" db="UniProtKB">
        <authorList>
            <consortium name="RefSeq"/>
        </authorList>
    </citation>
    <scope>IDENTIFICATION</scope>
    <source>
        <tissue evidence="16">White muscle</tissue>
    </source>
</reference>
<keyword evidence="15" id="KW-1185">Reference proteome</keyword>
<keyword evidence="9" id="KW-0966">Cell projection</keyword>
<evidence type="ECO:0000256" key="7">
    <source>
        <dbReference type="ARBA" id="ARBA00023054"/>
    </source>
</evidence>
<evidence type="ECO:0000256" key="4">
    <source>
        <dbReference type="ARBA" id="ARBA00022588"/>
    </source>
</evidence>
<organism evidence="15 16">
    <name type="scientific">Salvelinus namaycush</name>
    <name type="common">Lake trout</name>
    <name type="synonym">Salmo namaycush</name>
    <dbReference type="NCBI Taxonomy" id="8040"/>
    <lineage>
        <taxon>Eukaryota</taxon>
        <taxon>Metazoa</taxon>
        <taxon>Chordata</taxon>
        <taxon>Craniata</taxon>
        <taxon>Vertebrata</taxon>
        <taxon>Euteleostomi</taxon>
        <taxon>Actinopterygii</taxon>
        <taxon>Neopterygii</taxon>
        <taxon>Teleostei</taxon>
        <taxon>Protacanthopterygii</taxon>
        <taxon>Salmoniformes</taxon>
        <taxon>Salmonidae</taxon>
        <taxon>Salmoninae</taxon>
        <taxon>Salvelinus</taxon>
    </lineage>
</organism>
<evidence type="ECO:0000256" key="11">
    <source>
        <dbReference type="ARBA" id="ARBA00023662"/>
    </source>
</evidence>
<keyword evidence="7 13" id="KW-0175">Coiled coil</keyword>
<keyword evidence="6" id="KW-0391">Immunity</keyword>
<dbReference type="PANTHER" id="PTHR14885">
    <property type="entry name" value="CILIA- AND FLAGELLA-ASSOCIATED PROTEIN 43-RELATED"/>
    <property type="match status" value="1"/>
</dbReference>
<evidence type="ECO:0000256" key="14">
    <source>
        <dbReference type="SAM" id="MobiDB-lite"/>
    </source>
</evidence>
<dbReference type="Gene3D" id="1.25.40.10">
    <property type="entry name" value="Tetratricopeptide repeat domain"/>
    <property type="match status" value="3"/>
</dbReference>
<dbReference type="FunFam" id="1.25.40.10:FF:000036">
    <property type="entry name" value="interferon-induced protein with tetratricopeptide repeats 5"/>
    <property type="match status" value="1"/>
</dbReference>
<sequence>MAQTSLKIRLQGLECHFTWKLDDSRSKLQSLRETMIDISSREGVQCSWTGHLYNLLAYLHYALGSTEDALHCLKKAEEAIRLNSPDDVELSLVVHYGNLAWVHYHQGELTESETYVEKVGRLLRDNPSSCPGVVWGERAWTLNKFDVSKRKAALYCFRMALKGDPENKVLRCGYAMAFNKSVDRKDITPELRSEMLEHLRIARELEPEDLYITVMYLQRLAESGQVEEACKLAKEVIEKPLDSFGGFGILLDFFKDYISHDSSIDLARRTLERHPNSRQLKRHLGKCYKWKIFSPEEKRNPMRHILIENAVNLYEEVVTLYPKSLAVKLELTAMYKESGRIDRADKIFEDLLLEIEGMEPQDLQKFYNWWAQGLTSQNVEFVDKKTACYICGNYIVFLNIETNIRSVLQCPGRGIGAFTANGHCRTLAFSNHKLNPSIFVYNYPELILKNELKGTAHVDYTSLALSDAGPYLACCSSIPDHTITVWNWETGDPICNQPQAGKDITSLVFNPMNWLQICSLSASSSLTVWNIEKSDSFHIMKPGVIDLPATDGCLVEREINPSHVPTGILTYFGPQMPTSAIAGLAEDKAETFVPKERIKTRLRPSTICWTASSELYVGCQEGHLLQVDPDSLAVSVLFNPSAADDIPGFQQGSFQSLALHKDGLFVSGKGRIYRYKRSQCEKVVKVLDVLSGDFVAAASLYTDNNLCVSVRDSGELQLWSLDAGFCIGSISLQVTSLACCPIAQYVAVGTVSGHVLFIELTREQQPRLVHSVHLYYTPVDHLLFDQGGNFLITGTSDANIYVLNARASREFEVIGYTGAKGAIVSLSTQYSRDIKQVKLLALCAGEKDIGRGEGSLLTLLTLPVQELTGAGVCADLRGCLSNNVLQRCTYEVPHALSSSALGANKIFGYCQKRKALQRFQLPESTEWSSDQEVVQLTPEKEVEGHPMGPASVLLSPHQSWLASVGQDGLLRIREISSLDRYVQMQCHSCWLGGVRTVSFTSDSQTMITTGLKDGSMVCTRLRLKMAGVGKANAATQYSQSIAKYQESVITSENPILSRMADWDPEALSPPGSADLHRAEVAKANDKRQIVDVTEQDESSTNLPSATASDSTWLDNKLEAIQAMMRENETLPDMEKLEQQEFNLDVDEQKRLQAEGEQEVTRVRNEIELENLAKCYLRDVLKRECWDSMKIKGQAIKAFHTEHEVKNYPMKERTQQELDELHRVESMRKIEWADSNLQQEILEKNSKTTAEEEEEEEGREMESASLTGSLSAQYGGSNPYLYNQFNLHIREQKINQITLLQDVIYKVKTAFNTDFKGVHKQKEQEINRVKDKNRRIMEIMSELDLKRKLWEPSLSDNERPERALSVEDSEIHFEKYLTPEQRTKEEEKKKEEEQRRQTAKSDNIRERALDEMMGGVLELKKEDILRVEVPQPEFIVSKPDIQWTEEEKKIYKEYEKKAKELSEEQEKYRKTLEAEMKKLQTSIMDSTQGFDETLTKLFERKVKSEMVIYQEELKITNLVHSILIEEEVLNRERELSLKLEKNRVYKNEIGEELKKHKEDVEMFRETYDNVVAEDKLLDRGFRKEFFDVPGHVVDQLYKLYKRRPRVQRMRTQADNSTSPFKERPLPGPVAAEGLCQMMKAMEELDAPENMPESLDLSVWERFCLARRAKVESEQQVKVKALTLAEMQAFLQKRTDEDESARLEMKSLMDDINGLREEKMRFRLDIMVQILIKQGQVEVENGDFIADYSDSLLLHKSVVEDLNGTIRALGEQKIASMVECKDFRKGIIQQEWEHKRMRMQKEDLNNKARDIQMLRVSQELQEYLSETDHDNRISKQVSTLEKTITLQEKTHQKNVLTCKKLIKQLNRQAAMKAAKNSALDEQLTNMQVTVAERRHICEAIAMEENHESDAEERYQEIIQRKKLVDLARTQAEEVATLRAEVERMRMKSFPALTQLKHN</sequence>
<keyword evidence="8" id="KW-0206">Cytoskeleton</keyword>
<dbReference type="PANTHER" id="PTHR14885:SF1">
    <property type="entry name" value="CILIA- AND FLAGELLA-ASSOCIATED PROTEIN 43"/>
    <property type="match status" value="1"/>
</dbReference>
<keyword evidence="4" id="KW-0399">Innate immunity</keyword>
<keyword evidence="5" id="KW-0677">Repeat</keyword>
<comment type="similarity">
    <text evidence="12">Belongs to the IFIT family.</text>
</comment>
<dbReference type="SUPFAM" id="SSF50998">
    <property type="entry name" value="Quinoprotein alcohol dehydrogenase-like"/>
    <property type="match status" value="1"/>
</dbReference>
<dbReference type="GO" id="GO:0007288">
    <property type="term" value="P:sperm axoneme assembly"/>
    <property type="evidence" value="ECO:0007669"/>
    <property type="project" value="TreeGrafter"/>
</dbReference>
<feature type="region of interest" description="Disordered" evidence="14">
    <location>
        <begin position="1240"/>
        <end position="1268"/>
    </location>
</feature>
<dbReference type="Pfam" id="PF00400">
    <property type="entry name" value="WD40"/>
    <property type="match status" value="1"/>
</dbReference>
<accession>A0A8U0P159</accession>
<proteinExistence type="inferred from homology"/>
<dbReference type="Pfam" id="PF25828">
    <property type="entry name" value="CC_Cfap43"/>
    <property type="match status" value="1"/>
</dbReference>
<evidence type="ECO:0000313" key="16">
    <source>
        <dbReference type="RefSeq" id="XP_038816112.1"/>
    </source>
</evidence>
<evidence type="ECO:0000256" key="2">
    <source>
        <dbReference type="ARBA" id="ARBA00022490"/>
    </source>
</evidence>
<dbReference type="Proteomes" id="UP000808372">
    <property type="component" value="Chromosome 22"/>
</dbReference>
<dbReference type="GeneID" id="120017438"/>
<dbReference type="RefSeq" id="XP_038816112.1">
    <property type="nucleotide sequence ID" value="XM_038960184.1"/>
</dbReference>
<dbReference type="InterPro" id="IPR001680">
    <property type="entry name" value="WD40_rpt"/>
</dbReference>
<feature type="compositionally biased region" description="Basic and acidic residues" evidence="14">
    <location>
        <begin position="1240"/>
        <end position="1249"/>
    </location>
</feature>
<keyword evidence="3" id="KW-0853">WD repeat</keyword>
<keyword evidence="16" id="KW-0969">Cilium</keyword>
<evidence type="ECO:0000256" key="13">
    <source>
        <dbReference type="SAM" id="Coils"/>
    </source>
</evidence>
<protein>
    <recommendedName>
        <fullName evidence="11">Cilia- and flagella-associated protein 43</fullName>
    </recommendedName>
</protein>
<evidence type="ECO:0000256" key="3">
    <source>
        <dbReference type="ARBA" id="ARBA00022574"/>
    </source>
</evidence>
<comment type="subcellular location">
    <subcellularLocation>
        <location evidence="1">Cytoplasm</location>
        <location evidence="1">Cytoskeleton</location>
        <location evidence="1">Cilium axoneme</location>
    </subcellularLocation>
</comment>
<gene>
    <name evidence="16" type="primary">cfap43</name>
</gene>
<name>A0A8U0P159_SALNM</name>
<feature type="compositionally biased region" description="Basic and acidic residues" evidence="14">
    <location>
        <begin position="1374"/>
        <end position="1395"/>
    </location>
</feature>
<dbReference type="KEGG" id="snh:120017438"/>
<evidence type="ECO:0000256" key="8">
    <source>
        <dbReference type="ARBA" id="ARBA00023212"/>
    </source>
</evidence>
<evidence type="ECO:0000313" key="15">
    <source>
        <dbReference type="Proteomes" id="UP000808372"/>
    </source>
</evidence>
<evidence type="ECO:0000256" key="6">
    <source>
        <dbReference type="ARBA" id="ARBA00022859"/>
    </source>
</evidence>
<feature type="region of interest" description="Disordered" evidence="14">
    <location>
        <begin position="1607"/>
        <end position="1626"/>
    </location>
</feature>
<evidence type="ECO:0000256" key="12">
    <source>
        <dbReference type="ARBA" id="ARBA00038336"/>
    </source>
</evidence>
<keyword evidence="2" id="KW-0963">Cytoplasm</keyword>
<dbReference type="SUPFAM" id="SSF50978">
    <property type="entry name" value="WD40 repeat-like"/>
    <property type="match status" value="1"/>
</dbReference>
<dbReference type="InterPro" id="IPR015943">
    <property type="entry name" value="WD40/YVTN_repeat-like_dom_sf"/>
</dbReference>
<dbReference type="InterPro" id="IPR036322">
    <property type="entry name" value="WD40_repeat_dom_sf"/>
</dbReference>
<evidence type="ECO:0000256" key="5">
    <source>
        <dbReference type="ARBA" id="ARBA00022737"/>
    </source>
</evidence>
<dbReference type="CTD" id="80217"/>
<dbReference type="SMART" id="SM00320">
    <property type="entry name" value="WD40"/>
    <property type="match status" value="7"/>
</dbReference>
<dbReference type="Gene3D" id="2.130.10.10">
    <property type="entry name" value="YVTN repeat-like/Quinoprotein amine dehydrogenase"/>
    <property type="match status" value="3"/>
</dbReference>
<evidence type="ECO:0000256" key="10">
    <source>
        <dbReference type="ARBA" id="ARBA00023605"/>
    </source>
</evidence>
<feature type="region of interest" description="Disordered" evidence="14">
    <location>
        <begin position="1374"/>
        <end position="1402"/>
    </location>
</feature>
<evidence type="ECO:0000256" key="1">
    <source>
        <dbReference type="ARBA" id="ARBA00004430"/>
    </source>
</evidence>
<feature type="coiled-coil region" evidence="13">
    <location>
        <begin position="1545"/>
        <end position="1572"/>
    </location>
</feature>